<dbReference type="AlphaFoldDB" id="A0A498IF07"/>
<evidence type="ECO:0000313" key="3">
    <source>
        <dbReference type="Proteomes" id="UP000290289"/>
    </source>
</evidence>
<dbReference type="EMBL" id="RDQH01000338">
    <property type="protein sequence ID" value="RXH81946.1"/>
    <property type="molecule type" value="Genomic_DNA"/>
</dbReference>
<evidence type="ECO:0000313" key="2">
    <source>
        <dbReference type="EMBL" id="RXH81946.1"/>
    </source>
</evidence>
<proteinExistence type="predicted"/>
<dbReference type="Proteomes" id="UP000290289">
    <property type="component" value="Chromosome 12"/>
</dbReference>
<comment type="caution">
    <text evidence="2">The sequence shown here is derived from an EMBL/GenBank/DDBJ whole genome shotgun (WGS) entry which is preliminary data.</text>
</comment>
<feature type="compositionally biased region" description="Low complexity" evidence="1">
    <location>
        <begin position="1"/>
        <end position="11"/>
    </location>
</feature>
<dbReference type="PANTHER" id="PTHR37256:SF3">
    <property type="entry name" value="FORMIN-F-LIKE"/>
    <property type="match status" value="1"/>
</dbReference>
<accession>A0A498IF07</accession>
<protein>
    <submittedName>
        <fullName evidence="2">Uncharacterized protein</fullName>
    </submittedName>
</protein>
<evidence type="ECO:0000256" key="1">
    <source>
        <dbReference type="SAM" id="MobiDB-lite"/>
    </source>
</evidence>
<feature type="region of interest" description="Disordered" evidence="1">
    <location>
        <begin position="1"/>
        <end position="24"/>
    </location>
</feature>
<feature type="compositionally biased region" description="Basic residues" evidence="1">
    <location>
        <begin position="14"/>
        <end position="24"/>
    </location>
</feature>
<keyword evidence="3" id="KW-1185">Reference proteome</keyword>
<name>A0A498IF07_MALDO</name>
<reference evidence="2 3" key="1">
    <citation type="submission" date="2018-10" db="EMBL/GenBank/DDBJ databases">
        <title>A high-quality apple genome assembly.</title>
        <authorList>
            <person name="Hu J."/>
        </authorList>
    </citation>
    <scope>NUCLEOTIDE SEQUENCE [LARGE SCALE GENOMIC DNA]</scope>
    <source>
        <strain evidence="3">cv. HFTH1</strain>
        <tissue evidence="2">Young leaf</tissue>
    </source>
</reference>
<gene>
    <name evidence="2" type="ORF">DVH24_036287</name>
</gene>
<organism evidence="2 3">
    <name type="scientific">Malus domestica</name>
    <name type="common">Apple</name>
    <name type="synonym">Pyrus malus</name>
    <dbReference type="NCBI Taxonomy" id="3750"/>
    <lineage>
        <taxon>Eukaryota</taxon>
        <taxon>Viridiplantae</taxon>
        <taxon>Streptophyta</taxon>
        <taxon>Embryophyta</taxon>
        <taxon>Tracheophyta</taxon>
        <taxon>Spermatophyta</taxon>
        <taxon>Magnoliopsida</taxon>
        <taxon>eudicotyledons</taxon>
        <taxon>Gunneridae</taxon>
        <taxon>Pentapetalae</taxon>
        <taxon>rosids</taxon>
        <taxon>fabids</taxon>
        <taxon>Rosales</taxon>
        <taxon>Rosaceae</taxon>
        <taxon>Amygdaloideae</taxon>
        <taxon>Maleae</taxon>
        <taxon>Malus</taxon>
    </lineage>
</organism>
<sequence length="224" mass="24534">MSSSSEKCNSSGKPTRRRFTTKRVSKKCDVDAAEIRRQIFHAIQLHRSSSSAAPAAAAPPPPVSMGSQFNSLVESMPLPGPVWSTTAPSVSPHAPSAAMEALEFEWGESQAASYSWWLGFLKTLDGKNADKSNYPLPLGSPNWLFGQNQNSNCKVGDHQETAALVDANDQSPSPDEWLMFPNTEDEGETRRAKRASTASITSMYIVTTFYIVERNQYQCGRSPT</sequence>
<dbReference type="PANTHER" id="PTHR37256">
    <property type="entry name" value="E1A-BINDING PROTEIN P400-LIKE"/>
    <property type="match status" value="1"/>
</dbReference>